<proteinExistence type="predicted"/>
<dbReference type="EMBL" id="GBRH01204390">
    <property type="protein sequence ID" value="JAD93505.1"/>
    <property type="molecule type" value="Transcribed_RNA"/>
</dbReference>
<dbReference type="Pfam" id="PF00098">
    <property type="entry name" value="zf-CCHC"/>
    <property type="match status" value="1"/>
</dbReference>
<reference evidence="4" key="1">
    <citation type="submission" date="2014-09" db="EMBL/GenBank/DDBJ databases">
        <authorList>
            <person name="Magalhaes I.L.F."/>
            <person name="Oliveira U."/>
            <person name="Santos F.R."/>
            <person name="Vidigal T.H.D.A."/>
            <person name="Brescovit A.D."/>
            <person name="Santos A.J."/>
        </authorList>
    </citation>
    <scope>NUCLEOTIDE SEQUENCE</scope>
    <source>
        <tissue evidence="4">Shoot tissue taken approximately 20 cm above the soil surface</tissue>
    </source>
</reference>
<keyword evidence="1" id="KW-0863">Zinc-finger</keyword>
<reference evidence="4" key="2">
    <citation type="journal article" date="2015" name="Data Brief">
        <title>Shoot transcriptome of the giant reed, Arundo donax.</title>
        <authorList>
            <person name="Barrero R.A."/>
            <person name="Guerrero F.D."/>
            <person name="Moolhuijzen P."/>
            <person name="Goolsby J.A."/>
            <person name="Tidwell J."/>
            <person name="Bellgard S.E."/>
            <person name="Bellgard M.I."/>
        </authorList>
    </citation>
    <scope>NUCLEOTIDE SEQUENCE</scope>
    <source>
        <tissue evidence="4">Shoot tissue taken approximately 20 cm above the soil surface</tissue>
    </source>
</reference>
<feature type="compositionally biased region" description="Basic residues" evidence="2">
    <location>
        <begin position="164"/>
        <end position="177"/>
    </location>
</feature>
<dbReference type="AlphaFoldDB" id="A0A0A9E6H4"/>
<keyword evidence="1" id="KW-0862">Zinc</keyword>
<evidence type="ECO:0000256" key="1">
    <source>
        <dbReference type="PROSITE-ProRule" id="PRU00047"/>
    </source>
</evidence>
<sequence length="211" mass="24159">MVLPQPTYNIVVSMIYDKEIDKMIVTKVVGKIRAHKLFLQIDKCEDSSEKSLAFKVNSKEKEKKNKKKMSSFLPSSDSDDKDEEEKCDEDDAELALLMRKTTKVISRLGKKCFNYDSKNNKFGCTKSDGSSKKMCYNCGSYNHLSYDCPKPDKRENKNKDGGKHEKKSHNKKKNKKLFIKDSKGRKAYVVGEWISDESGSDSSDDEKNCYS</sequence>
<feature type="compositionally biased region" description="Basic and acidic residues" evidence="2">
    <location>
        <begin position="149"/>
        <end position="163"/>
    </location>
</feature>
<feature type="compositionally biased region" description="Acidic residues" evidence="2">
    <location>
        <begin position="77"/>
        <end position="86"/>
    </location>
</feature>
<dbReference type="GO" id="GO:0003676">
    <property type="term" value="F:nucleic acid binding"/>
    <property type="evidence" value="ECO:0007669"/>
    <property type="project" value="InterPro"/>
</dbReference>
<dbReference type="SMART" id="SM00343">
    <property type="entry name" value="ZnF_C2HC"/>
    <property type="match status" value="1"/>
</dbReference>
<evidence type="ECO:0000256" key="2">
    <source>
        <dbReference type="SAM" id="MobiDB-lite"/>
    </source>
</evidence>
<accession>A0A0A9E6H4</accession>
<dbReference type="InterPro" id="IPR001878">
    <property type="entry name" value="Znf_CCHC"/>
</dbReference>
<keyword evidence="1" id="KW-0479">Metal-binding</keyword>
<name>A0A0A9E6H4_ARUDO</name>
<dbReference type="PROSITE" id="PS50158">
    <property type="entry name" value="ZF_CCHC"/>
    <property type="match status" value="1"/>
</dbReference>
<dbReference type="InterPro" id="IPR036875">
    <property type="entry name" value="Znf_CCHC_sf"/>
</dbReference>
<evidence type="ECO:0000259" key="3">
    <source>
        <dbReference type="PROSITE" id="PS50158"/>
    </source>
</evidence>
<protein>
    <recommendedName>
        <fullName evidence="3">CCHC-type domain-containing protein</fullName>
    </recommendedName>
</protein>
<dbReference type="SUPFAM" id="SSF57756">
    <property type="entry name" value="Retrovirus zinc finger-like domains"/>
    <property type="match status" value="1"/>
</dbReference>
<feature type="region of interest" description="Disordered" evidence="2">
    <location>
        <begin position="149"/>
        <end position="180"/>
    </location>
</feature>
<evidence type="ECO:0000313" key="4">
    <source>
        <dbReference type="EMBL" id="JAD93505.1"/>
    </source>
</evidence>
<feature type="domain" description="CCHC-type" evidence="3">
    <location>
        <begin position="135"/>
        <end position="150"/>
    </location>
</feature>
<organism evidence="4">
    <name type="scientific">Arundo donax</name>
    <name type="common">Giant reed</name>
    <name type="synonym">Donax arundinaceus</name>
    <dbReference type="NCBI Taxonomy" id="35708"/>
    <lineage>
        <taxon>Eukaryota</taxon>
        <taxon>Viridiplantae</taxon>
        <taxon>Streptophyta</taxon>
        <taxon>Embryophyta</taxon>
        <taxon>Tracheophyta</taxon>
        <taxon>Spermatophyta</taxon>
        <taxon>Magnoliopsida</taxon>
        <taxon>Liliopsida</taxon>
        <taxon>Poales</taxon>
        <taxon>Poaceae</taxon>
        <taxon>PACMAD clade</taxon>
        <taxon>Arundinoideae</taxon>
        <taxon>Arundineae</taxon>
        <taxon>Arundo</taxon>
    </lineage>
</organism>
<feature type="region of interest" description="Disordered" evidence="2">
    <location>
        <begin position="58"/>
        <end position="86"/>
    </location>
</feature>
<dbReference type="GO" id="GO:0008270">
    <property type="term" value="F:zinc ion binding"/>
    <property type="evidence" value="ECO:0007669"/>
    <property type="project" value="UniProtKB-KW"/>
</dbReference>